<dbReference type="PANTHER" id="PTHR10587:SF134">
    <property type="entry name" value="SECRETED PROTEIN"/>
    <property type="match status" value="1"/>
</dbReference>
<comment type="caution">
    <text evidence="4">The sequence shown here is derived from an EMBL/GenBank/DDBJ whole genome shotgun (WGS) entry which is preliminary data.</text>
</comment>
<dbReference type="EMBL" id="JAUSTF010000017">
    <property type="protein sequence ID" value="MDQ0182889.1"/>
    <property type="molecule type" value="Genomic_DNA"/>
</dbReference>
<protein>
    <submittedName>
        <fullName evidence="4">Peptidoglycan/xylan/chitin deacetylase (PgdA/CDA1 family)</fullName>
    </submittedName>
</protein>
<feature type="compositionally biased region" description="Low complexity" evidence="1">
    <location>
        <begin position="50"/>
        <end position="61"/>
    </location>
</feature>
<dbReference type="SUPFAM" id="SSF88713">
    <property type="entry name" value="Glycoside hydrolase/deacetylase"/>
    <property type="match status" value="1"/>
</dbReference>
<name>A0AAW8DM82_9MICC</name>
<dbReference type="GO" id="GO:0005975">
    <property type="term" value="P:carbohydrate metabolic process"/>
    <property type="evidence" value="ECO:0007669"/>
    <property type="project" value="InterPro"/>
</dbReference>
<dbReference type="PANTHER" id="PTHR10587">
    <property type="entry name" value="GLYCOSYL TRANSFERASE-RELATED"/>
    <property type="match status" value="1"/>
</dbReference>
<evidence type="ECO:0000256" key="1">
    <source>
        <dbReference type="SAM" id="MobiDB-lite"/>
    </source>
</evidence>
<dbReference type="InterPro" id="IPR002509">
    <property type="entry name" value="NODB_dom"/>
</dbReference>
<dbReference type="Proteomes" id="UP001242995">
    <property type="component" value="Unassembled WGS sequence"/>
</dbReference>
<evidence type="ECO:0000313" key="6">
    <source>
        <dbReference type="Proteomes" id="UP001230951"/>
    </source>
</evidence>
<feature type="region of interest" description="Disordered" evidence="1">
    <location>
        <begin position="34"/>
        <end position="74"/>
    </location>
</feature>
<dbReference type="PROSITE" id="PS51318">
    <property type="entry name" value="TAT"/>
    <property type="match status" value="1"/>
</dbReference>
<gene>
    <name evidence="4" type="ORF">J2S90_004439</name>
    <name evidence="5" type="ORF">J2S93_004346</name>
</gene>
<dbReference type="PROSITE" id="PS51677">
    <property type="entry name" value="NODB"/>
    <property type="match status" value="1"/>
</dbReference>
<dbReference type="Proteomes" id="UP001230951">
    <property type="component" value="Unassembled WGS sequence"/>
</dbReference>
<evidence type="ECO:0000259" key="3">
    <source>
        <dbReference type="PROSITE" id="PS51677"/>
    </source>
</evidence>
<organism evidence="4 7">
    <name type="scientific">Arthrobacter bambusae</name>
    <dbReference type="NCBI Taxonomy" id="1338426"/>
    <lineage>
        <taxon>Bacteria</taxon>
        <taxon>Bacillati</taxon>
        <taxon>Actinomycetota</taxon>
        <taxon>Actinomycetes</taxon>
        <taxon>Micrococcales</taxon>
        <taxon>Micrococcaceae</taxon>
        <taxon>Arthrobacter</taxon>
    </lineage>
</organism>
<feature type="domain" description="NodB homology" evidence="3">
    <location>
        <begin position="100"/>
        <end position="280"/>
    </location>
</feature>
<dbReference type="InterPro" id="IPR011330">
    <property type="entry name" value="Glyco_hydro/deAcase_b/a-brl"/>
</dbReference>
<keyword evidence="2" id="KW-0732">Signal</keyword>
<evidence type="ECO:0000313" key="4">
    <source>
        <dbReference type="EMBL" id="MDP9907447.1"/>
    </source>
</evidence>
<accession>A0AAW8DM82</accession>
<reference evidence="4 6" key="1">
    <citation type="submission" date="2023-07" db="EMBL/GenBank/DDBJ databases">
        <title>Sorghum-associated microbial communities from plants grown in Nebraska, USA.</title>
        <authorList>
            <person name="Schachtman D."/>
        </authorList>
    </citation>
    <scope>NUCLEOTIDE SEQUENCE</scope>
    <source>
        <strain evidence="4">DS1006</strain>
        <strain evidence="5 6">DS1016</strain>
    </source>
</reference>
<dbReference type="RefSeq" id="WP_306964136.1">
    <property type="nucleotide sequence ID" value="NZ_JAUSRG010000021.1"/>
</dbReference>
<dbReference type="GO" id="GO:0016810">
    <property type="term" value="F:hydrolase activity, acting on carbon-nitrogen (but not peptide) bonds"/>
    <property type="evidence" value="ECO:0007669"/>
    <property type="project" value="InterPro"/>
</dbReference>
<dbReference type="CDD" id="cd10917">
    <property type="entry name" value="CE4_NodB_like_6s_7s"/>
    <property type="match status" value="1"/>
</dbReference>
<dbReference type="Gene3D" id="3.20.20.370">
    <property type="entry name" value="Glycoside hydrolase/deacetylase"/>
    <property type="match status" value="1"/>
</dbReference>
<dbReference type="InterPro" id="IPR006311">
    <property type="entry name" value="TAT_signal"/>
</dbReference>
<feature type="signal peptide" evidence="2">
    <location>
        <begin position="1"/>
        <end position="30"/>
    </location>
</feature>
<dbReference type="InterPro" id="IPR050248">
    <property type="entry name" value="Polysacc_deacetylase_ArnD"/>
</dbReference>
<keyword evidence="6" id="KW-1185">Reference proteome</keyword>
<dbReference type="EMBL" id="JAUSRG010000021">
    <property type="protein sequence ID" value="MDP9907447.1"/>
    <property type="molecule type" value="Genomic_DNA"/>
</dbReference>
<evidence type="ECO:0000313" key="7">
    <source>
        <dbReference type="Proteomes" id="UP001242995"/>
    </source>
</evidence>
<sequence length="280" mass="29740">MCDHHPSTASRRTALGFLGASLVAGLGACAVPGNQSAESPTAAPRTVGLSPSSSASAAVSPTPSPAGPGRLRNPFVPDFTLPPIQGGLAPVITKIPTKHPVVFLTIDDGLVKSPESVRLLAENGYPATLFLTSNTVRDNPAFFKAFMAQGSLVENHTVSHNVNMTTQWGYQRQLDDIAGMQDFALQQYGRKPTLFRPPGGTYSTAMRQAVAAAGLKAIVTWEAKANAGRMDYQYGNSLRPGDIVLMHFRPEFAADFEAFRSAQVAAGLEVVLLEDFLDVA</sequence>
<dbReference type="AlphaFoldDB" id="A0AAW8DM82"/>
<feature type="chain" id="PRO_5043656197" evidence="2">
    <location>
        <begin position="31"/>
        <end position="280"/>
    </location>
</feature>
<proteinExistence type="predicted"/>
<dbReference type="Pfam" id="PF01522">
    <property type="entry name" value="Polysacc_deac_1"/>
    <property type="match status" value="1"/>
</dbReference>
<evidence type="ECO:0000256" key="2">
    <source>
        <dbReference type="SAM" id="SignalP"/>
    </source>
</evidence>
<evidence type="ECO:0000313" key="5">
    <source>
        <dbReference type="EMBL" id="MDQ0182889.1"/>
    </source>
</evidence>